<keyword evidence="3" id="KW-1185">Reference proteome</keyword>
<dbReference type="InterPro" id="IPR015943">
    <property type="entry name" value="WD40/YVTN_repeat-like_dom_sf"/>
</dbReference>
<evidence type="ECO:0000313" key="2">
    <source>
        <dbReference type="EMBL" id="SFH32565.1"/>
    </source>
</evidence>
<protein>
    <submittedName>
        <fullName evidence="2">DNA-binding beta-propeller fold protein YncE</fullName>
    </submittedName>
</protein>
<dbReference type="OrthoDB" id="7767057at2"/>
<dbReference type="PANTHER" id="PTHR47197:SF3">
    <property type="entry name" value="DIHYDRO-HEME D1 DEHYDROGENASE"/>
    <property type="match status" value="1"/>
</dbReference>
<keyword evidence="1" id="KW-0732">Signal</keyword>
<accession>A0A1I2Z4Q6</accession>
<reference evidence="2 3" key="1">
    <citation type="submission" date="2016-10" db="EMBL/GenBank/DDBJ databases">
        <authorList>
            <person name="de Groot N.N."/>
        </authorList>
    </citation>
    <scope>NUCLEOTIDE SEQUENCE [LARGE SCALE GENOMIC DNA]</scope>
    <source>
        <strain evidence="2 3">DSM 8537</strain>
    </source>
</reference>
<dbReference type="EMBL" id="FOPU01000007">
    <property type="protein sequence ID" value="SFH32565.1"/>
    <property type="molecule type" value="Genomic_DNA"/>
</dbReference>
<dbReference type="Gene3D" id="2.130.10.10">
    <property type="entry name" value="YVTN repeat-like/Quinoprotein amine dehydrogenase"/>
    <property type="match status" value="1"/>
</dbReference>
<organism evidence="2 3">
    <name type="scientific">Paracoccus aminovorans</name>
    <dbReference type="NCBI Taxonomy" id="34004"/>
    <lineage>
        <taxon>Bacteria</taxon>
        <taxon>Pseudomonadati</taxon>
        <taxon>Pseudomonadota</taxon>
        <taxon>Alphaproteobacteria</taxon>
        <taxon>Rhodobacterales</taxon>
        <taxon>Paracoccaceae</taxon>
        <taxon>Paracoccus</taxon>
    </lineage>
</organism>
<dbReference type="SUPFAM" id="SSF51004">
    <property type="entry name" value="C-terminal (heme d1) domain of cytochrome cd1-nitrite reductase"/>
    <property type="match status" value="1"/>
</dbReference>
<evidence type="ECO:0000313" key="3">
    <source>
        <dbReference type="Proteomes" id="UP000183635"/>
    </source>
</evidence>
<dbReference type="InterPro" id="IPR051200">
    <property type="entry name" value="Host-pathogen_enzymatic-act"/>
</dbReference>
<dbReference type="Proteomes" id="UP000183635">
    <property type="component" value="Unassembled WGS sequence"/>
</dbReference>
<dbReference type="GO" id="GO:0003677">
    <property type="term" value="F:DNA binding"/>
    <property type="evidence" value="ECO:0007669"/>
    <property type="project" value="UniProtKB-KW"/>
</dbReference>
<gene>
    <name evidence="2" type="ORF">SAMN04488021_10724</name>
</gene>
<dbReference type="InterPro" id="IPR011048">
    <property type="entry name" value="Haem_d1_sf"/>
</dbReference>
<dbReference type="PANTHER" id="PTHR47197">
    <property type="entry name" value="PROTEIN NIRF"/>
    <property type="match status" value="1"/>
</dbReference>
<evidence type="ECO:0000256" key="1">
    <source>
        <dbReference type="SAM" id="SignalP"/>
    </source>
</evidence>
<feature type="signal peptide" evidence="1">
    <location>
        <begin position="1"/>
        <end position="28"/>
    </location>
</feature>
<dbReference type="RefSeq" id="WP_074966638.1">
    <property type="nucleotide sequence ID" value="NZ_CBCRYP010000043.1"/>
</dbReference>
<feature type="chain" id="PRO_5010351058" evidence="1">
    <location>
        <begin position="29"/>
        <end position="383"/>
    </location>
</feature>
<dbReference type="STRING" id="34004.SAMN04488021_10724"/>
<proteinExistence type="predicted"/>
<sequence>MRKTFAERAILPLVLAMTLAAPALPALAQDAAALVQPAGYADAVIRQDIITGAYEILDDADQGVVFVAANPSFEGPSAGYVWLLDRDDLSVKRRIQLPDGAFALAMDRDLGRLYVGNTMSGKLSILDAKSGVLTGSVQLGQKDGEGYEHTRMVAVDEKTHRVYVTSPTEKGALWIVDGEKAELVKRVDDSGLWSAGLAVDSDKGRVYVGGGGIDEVAVYDAASGERVGGFSTGDTKGTAKDDSKHFFVNLALDAKGGRLFAADANTGQIYVFGTEDGKLIGTVPAGTGTLDVVYNADRDEVYVTTRGVSQEEPKGTGKLVVIDAKALAVKHALSLPTHPNSLEVSQDGKLLFVTVKVPHGDEHPDFRKDAVDSVLRVDLSKLD</sequence>
<name>A0A1I2Z4Q6_9RHOB</name>
<dbReference type="AlphaFoldDB" id="A0A1I2Z4Q6"/>
<keyword evidence="2" id="KW-0238">DNA-binding</keyword>